<feature type="non-terminal residue" evidence="1">
    <location>
        <position position="1"/>
    </location>
</feature>
<dbReference type="EMBL" id="BKCJ011293306">
    <property type="protein sequence ID" value="GFD16445.1"/>
    <property type="molecule type" value="Genomic_DNA"/>
</dbReference>
<comment type="caution">
    <text evidence="1">The sequence shown here is derived from an EMBL/GenBank/DDBJ whole genome shotgun (WGS) entry which is preliminary data.</text>
</comment>
<dbReference type="AlphaFoldDB" id="A0A699TZJ7"/>
<sequence length="84" mass="9433">LLINGTRSGPSEESAAEIPLGEDEYELVDPVDILTPLEKSGFWNNVKSRKWTQRKEAVAKLTELASTKRIAPEDYTELCLTLKK</sequence>
<dbReference type="GO" id="GO:0030951">
    <property type="term" value="P:establishment or maintenance of microtubule cytoskeleton polarity"/>
    <property type="evidence" value="ECO:0007669"/>
    <property type="project" value="InterPro"/>
</dbReference>
<dbReference type="Gene3D" id="1.25.10.10">
    <property type="entry name" value="Leucine-rich Repeat Variant"/>
    <property type="match status" value="1"/>
</dbReference>
<accession>A0A699TZJ7</accession>
<feature type="non-terminal residue" evidence="1">
    <location>
        <position position="84"/>
    </location>
</feature>
<proteinExistence type="predicted"/>
<protein>
    <submittedName>
        <fullName evidence="1">Uncharacterized protein</fullName>
    </submittedName>
</protein>
<organism evidence="1">
    <name type="scientific">Tanacetum cinerariifolium</name>
    <name type="common">Dalmatian daisy</name>
    <name type="synonym">Chrysanthemum cinerariifolium</name>
    <dbReference type="NCBI Taxonomy" id="118510"/>
    <lineage>
        <taxon>Eukaryota</taxon>
        <taxon>Viridiplantae</taxon>
        <taxon>Streptophyta</taxon>
        <taxon>Embryophyta</taxon>
        <taxon>Tracheophyta</taxon>
        <taxon>Spermatophyta</taxon>
        <taxon>Magnoliopsida</taxon>
        <taxon>eudicotyledons</taxon>
        <taxon>Gunneridae</taxon>
        <taxon>Pentapetalae</taxon>
        <taxon>asterids</taxon>
        <taxon>campanulids</taxon>
        <taxon>Asterales</taxon>
        <taxon>Asteraceae</taxon>
        <taxon>Asteroideae</taxon>
        <taxon>Anthemideae</taxon>
        <taxon>Anthemidinae</taxon>
        <taxon>Tanacetum</taxon>
    </lineage>
</organism>
<dbReference type="GO" id="GO:0046785">
    <property type="term" value="P:microtubule polymerization"/>
    <property type="evidence" value="ECO:0007669"/>
    <property type="project" value="InterPro"/>
</dbReference>
<dbReference type="GO" id="GO:0051010">
    <property type="term" value="F:microtubule plus-end binding"/>
    <property type="evidence" value="ECO:0007669"/>
    <property type="project" value="InterPro"/>
</dbReference>
<dbReference type="InterPro" id="IPR011989">
    <property type="entry name" value="ARM-like"/>
</dbReference>
<dbReference type="GO" id="GO:0061863">
    <property type="term" value="F:microtubule plus end polymerase"/>
    <property type="evidence" value="ECO:0007669"/>
    <property type="project" value="InterPro"/>
</dbReference>
<gene>
    <name evidence="1" type="ORF">Tci_888414</name>
</gene>
<name>A0A699TZJ7_TANCI</name>
<evidence type="ECO:0000313" key="1">
    <source>
        <dbReference type="EMBL" id="GFD16445.1"/>
    </source>
</evidence>
<dbReference type="InterPro" id="IPR045110">
    <property type="entry name" value="XMAP215"/>
</dbReference>
<dbReference type="GO" id="GO:0007051">
    <property type="term" value="P:spindle organization"/>
    <property type="evidence" value="ECO:0007669"/>
    <property type="project" value="InterPro"/>
</dbReference>
<dbReference type="PANTHER" id="PTHR12609">
    <property type="entry name" value="MICROTUBULE ASSOCIATED PROTEIN XMAP215"/>
    <property type="match status" value="1"/>
</dbReference>
<reference evidence="1" key="1">
    <citation type="journal article" date="2019" name="Sci. Rep.">
        <title>Draft genome of Tanacetum cinerariifolium, the natural source of mosquito coil.</title>
        <authorList>
            <person name="Yamashiro T."/>
            <person name="Shiraishi A."/>
            <person name="Satake H."/>
            <person name="Nakayama K."/>
        </authorList>
    </citation>
    <scope>NUCLEOTIDE SEQUENCE</scope>
</reference>